<feature type="region of interest" description="Disordered" evidence="1">
    <location>
        <begin position="20"/>
        <end position="50"/>
    </location>
</feature>
<evidence type="ECO:0000313" key="2">
    <source>
        <dbReference type="EMBL" id="KAF2745709.1"/>
    </source>
</evidence>
<gene>
    <name evidence="2" type="ORF">M011DRAFT_132648</name>
</gene>
<feature type="region of interest" description="Disordered" evidence="1">
    <location>
        <begin position="173"/>
        <end position="219"/>
    </location>
</feature>
<name>A0A6A6V7N7_9PLEO</name>
<dbReference type="Proteomes" id="UP000799440">
    <property type="component" value="Unassembled WGS sequence"/>
</dbReference>
<dbReference type="AlphaFoldDB" id="A0A6A6V7N7"/>
<feature type="compositionally biased region" description="Basic and acidic residues" evidence="1">
    <location>
        <begin position="38"/>
        <end position="50"/>
    </location>
</feature>
<reference evidence="2" key="1">
    <citation type="journal article" date="2020" name="Stud. Mycol.">
        <title>101 Dothideomycetes genomes: a test case for predicting lifestyles and emergence of pathogens.</title>
        <authorList>
            <person name="Haridas S."/>
            <person name="Albert R."/>
            <person name="Binder M."/>
            <person name="Bloem J."/>
            <person name="Labutti K."/>
            <person name="Salamov A."/>
            <person name="Andreopoulos B."/>
            <person name="Baker S."/>
            <person name="Barry K."/>
            <person name="Bills G."/>
            <person name="Bluhm B."/>
            <person name="Cannon C."/>
            <person name="Castanera R."/>
            <person name="Culley D."/>
            <person name="Daum C."/>
            <person name="Ezra D."/>
            <person name="Gonzalez J."/>
            <person name="Henrissat B."/>
            <person name="Kuo A."/>
            <person name="Liang C."/>
            <person name="Lipzen A."/>
            <person name="Lutzoni F."/>
            <person name="Magnuson J."/>
            <person name="Mondo S."/>
            <person name="Nolan M."/>
            <person name="Ohm R."/>
            <person name="Pangilinan J."/>
            <person name="Park H.-J."/>
            <person name="Ramirez L."/>
            <person name="Alfaro M."/>
            <person name="Sun H."/>
            <person name="Tritt A."/>
            <person name="Yoshinaga Y."/>
            <person name="Zwiers L.-H."/>
            <person name="Turgeon B."/>
            <person name="Goodwin S."/>
            <person name="Spatafora J."/>
            <person name="Crous P."/>
            <person name="Grigoriev I."/>
        </authorList>
    </citation>
    <scope>NUCLEOTIDE SEQUENCE</scope>
    <source>
        <strain evidence="2">CBS 119925</strain>
    </source>
</reference>
<dbReference type="EMBL" id="MU006581">
    <property type="protein sequence ID" value="KAF2745709.1"/>
    <property type="molecule type" value="Genomic_DNA"/>
</dbReference>
<evidence type="ECO:0000313" key="3">
    <source>
        <dbReference type="Proteomes" id="UP000799440"/>
    </source>
</evidence>
<organism evidence="2 3">
    <name type="scientific">Sporormia fimetaria CBS 119925</name>
    <dbReference type="NCBI Taxonomy" id="1340428"/>
    <lineage>
        <taxon>Eukaryota</taxon>
        <taxon>Fungi</taxon>
        <taxon>Dikarya</taxon>
        <taxon>Ascomycota</taxon>
        <taxon>Pezizomycotina</taxon>
        <taxon>Dothideomycetes</taxon>
        <taxon>Pleosporomycetidae</taxon>
        <taxon>Pleosporales</taxon>
        <taxon>Sporormiaceae</taxon>
        <taxon>Sporormia</taxon>
    </lineage>
</organism>
<proteinExistence type="predicted"/>
<keyword evidence="3" id="KW-1185">Reference proteome</keyword>
<protein>
    <submittedName>
        <fullName evidence="2">Uncharacterized protein</fullName>
    </submittedName>
</protein>
<evidence type="ECO:0000256" key="1">
    <source>
        <dbReference type="SAM" id="MobiDB-lite"/>
    </source>
</evidence>
<accession>A0A6A6V7N7</accession>
<feature type="compositionally biased region" description="Low complexity" evidence="1">
    <location>
        <begin position="192"/>
        <end position="203"/>
    </location>
</feature>
<sequence>MFGARQFSVDCEGNCTLARGSRRGSSRRECRGGGSAERGGRSTERGSRRVGEGGQWVKRYCLASWESVPSLLKSLVPRQPWTLSLSGPPVAMALVRMGLPSTTHMRAPLSSVRRRAPGTAHRARCWPTPTEHVLSHAHLSSKTAKNRSAGARFALHQRLWQLRPRPCFPLAATERLPKPRTPSPPIFPKGNRAQGRARAAAAADWLAPTTYPSTPRIHQ</sequence>